<feature type="transmembrane region" description="Helical" evidence="1">
    <location>
        <begin position="338"/>
        <end position="357"/>
    </location>
</feature>
<protein>
    <recommendedName>
        <fullName evidence="4">F-box protein</fullName>
    </recommendedName>
</protein>
<feature type="transmembrane region" description="Helical" evidence="1">
    <location>
        <begin position="159"/>
        <end position="180"/>
    </location>
</feature>
<dbReference type="PANTHER" id="PTHR33358:SF16">
    <property type="entry name" value="F-BOX PROTEIN"/>
    <property type="match status" value="1"/>
</dbReference>
<keyword evidence="1" id="KW-1133">Transmembrane helix</keyword>
<evidence type="ECO:0000256" key="1">
    <source>
        <dbReference type="SAM" id="Phobius"/>
    </source>
</evidence>
<dbReference type="Pfam" id="PF14476">
    <property type="entry name" value="Chloroplast_duf"/>
    <property type="match status" value="1"/>
</dbReference>
<dbReference type="EMBL" id="CM031817">
    <property type="protein sequence ID" value="KAG6641732.1"/>
    <property type="molecule type" value="Genomic_DNA"/>
</dbReference>
<keyword evidence="1" id="KW-0472">Membrane</keyword>
<accession>A0A8T1PKY8</accession>
<sequence length="446" mass="48787">MAILQAPRSTWYSLGSSSTRRCTRINITATINLPRNQVSPHDLSIPKIIASRVLVEEFEMRTGHTTLPTPGSEKNYDHDSIINLDNSKRRSPNNPPDAMVIAKLYAIMDSVADRVEMHKNIGAQRDNWNLLLLTSINGITLTAATLAGLAATINASGPPLLALKISSTILYLAATGMLAVMNKIQPSQLAEEQRNSARLFKQLHQEIQTTLAVRDPTATDVSDAMEKVLALDRAYPLPLLGAMLEKFPKAVEPTLWWPPKRQRQVGKLGEETDGNGWDGKLEGEMREIARILKRKDVAEYLKLSKKALKVSGILAISGPLLTAVGALGSAFVGTIHGTPAVMFAVIGGALASVVNTMEHGGQVGMVFEMYRSTAGLFRLTQETIESNINERDVEGRENGEVLKLKVALQLGRSLTELENLAAASSRNYKQAVDQDLASKLFWQIIY</sequence>
<evidence type="ECO:0000313" key="2">
    <source>
        <dbReference type="EMBL" id="KAG6641732.1"/>
    </source>
</evidence>
<comment type="caution">
    <text evidence="2">The sequence shown here is derived from an EMBL/GenBank/DDBJ whole genome shotgun (WGS) entry which is preliminary data.</text>
</comment>
<feature type="transmembrane region" description="Helical" evidence="1">
    <location>
        <begin position="310"/>
        <end position="332"/>
    </location>
</feature>
<gene>
    <name evidence="2" type="ORF">CIPAW_09G095000</name>
</gene>
<organism evidence="2 3">
    <name type="scientific">Carya illinoinensis</name>
    <name type="common">Pecan</name>
    <dbReference type="NCBI Taxonomy" id="32201"/>
    <lineage>
        <taxon>Eukaryota</taxon>
        <taxon>Viridiplantae</taxon>
        <taxon>Streptophyta</taxon>
        <taxon>Embryophyta</taxon>
        <taxon>Tracheophyta</taxon>
        <taxon>Spermatophyta</taxon>
        <taxon>Magnoliopsida</taxon>
        <taxon>eudicotyledons</taxon>
        <taxon>Gunneridae</taxon>
        <taxon>Pentapetalae</taxon>
        <taxon>rosids</taxon>
        <taxon>fabids</taxon>
        <taxon>Fagales</taxon>
        <taxon>Juglandaceae</taxon>
        <taxon>Carya</taxon>
    </lineage>
</organism>
<dbReference type="PANTHER" id="PTHR33358">
    <property type="entry name" value="F-BOX PROTEIN WITH A DOMAIN PROTEIN"/>
    <property type="match status" value="1"/>
</dbReference>
<name>A0A8T1PKY8_CARIL</name>
<evidence type="ECO:0008006" key="4">
    <source>
        <dbReference type="Google" id="ProtNLM"/>
    </source>
</evidence>
<keyword evidence="3" id="KW-1185">Reference proteome</keyword>
<dbReference type="Proteomes" id="UP000811609">
    <property type="component" value="Chromosome 9"/>
</dbReference>
<evidence type="ECO:0000313" key="3">
    <source>
        <dbReference type="Proteomes" id="UP000811609"/>
    </source>
</evidence>
<feature type="transmembrane region" description="Helical" evidence="1">
    <location>
        <begin position="128"/>
        <end position="153"/>
    </location>
</feature>
<reference evidence="2" key="1">
    <citation type="submission" date="2020-12" db="EMBL/GenBank/DDBJ databases">
        <title>WGS assembly of Carya illinoinensis cv. Pawnee.</title>
        <authorList>
            <person name="Platts A."/>
            <person name="Shu S."/>
            <person name="Wright S."/>
            <person name="Barry K."/>
            <person name="Edger P."/>
            <person name="Pires J.C."/>
            <person name="Schmutz J."/>
        </authorList>
    </citation>
    <scope>NUCLEOTIDE SEQUENCE</scope>
    <source>
        <tissue evidence="2">Leaf</tissue>
    </source>
</reference>
<dbReference type="AlphaFoldDB" id="A0A8T1PKY8"/>
<keyword evidence="1" id="KW-0812">Transmembrane</keyword>
<proteinExistence type="predicted"/>
<dbReference type="InterPro" id="IPR027949">
    <property type="entry name" value="Chloroplast_duf"/>
</dbReference>